<sequence>RGSADRIVRVQPPNFQQLSYQRQRTSKLLFRRSRRRLGSWDRIASLRLLHRRASRGPLLLLILLLFPIDTPEVVLPVQVIFAAVKGLPDVLHATGDCLHSSIRIRRVLNDREDVRLRFLFG</sequence>
<feature type="non-terminal residue" evidence="2">
    <location>
        <position position="1"/>
    </location>
</feature>
<dbReference type="EMBL" id="CAACVG010009348">
    <property type="protein sequence ID" value="VEN52974.1"/>
    <property type="molecule type" value="Genomic_DNA"/>
</dbReference>
<keyword evidence="3" id="KW-1185">Reference proteome</keyword>
<reference evidence="2 3" key="1">
    <citation type="submission" date="2019-01" db="EMBL/GenBank/DDBJ databases">
        <authorList>
            <person name="Sayadi A."/>
        </authorList>
    </citation>
    <scope>NUCLEOTIDE SEQUENCE [LARGE SCALE GENOMIC DNA]</scope>
</reference>
<evidence type="ECO:0000256" key="1">
    <source>
        <dbReference type="SAM" id="Phobius"/>
    </source>
</evidence>
<feature type="transmembrane region" description="Helical" evidence="1">
    <location>
        <begin position="58"/>
        <end position="81"/>
    </location>
</feature>
<accession>A0A653D0T4</accession>
<name>A0A653D0T4_CALMS</name>
<keyword evidence="1" id="KW-1133">Transmembrane helix</keyword>
<keyword evidence="1" id="KW-0812">Transmembrane</keyword>
<organism evidence="2 3">
    <name type="scientific">Callosobruchus maculatus</name>
    <name type="common">Southern cowpea weevil</name>
    <name type="synonym">Pulse bruchid</name>
    <dbReference type="NCBI Taxonomy" id="64391"/>
    <lineage>
        <taxon>Eukaryota</taxon>
        <taxon>Metazoa</taxon>
        <taxon>Ecdysozoa</taxon>
        <taxon>Arthropoda</taxon>
        <taxon>Hexapoda</taxon>
        <taxon>Insecta</taxon>
        <taxon>Pterygota</taxon>
        <taxon>Neoptera</taxon>
        <taxon>Endopterygota</taxon>
        <taxon>Coleoptera</taxon>
        <taxon>Polyphaga</taxon>
        <taxon>Cucujiformia</taxon>
        <taxon>Chrysomeloidea</taxon>
        <taxon>Chrysomelidae</taxon>
        <taxon>Bruchinae</taxon>
        <taxon>Bruchini</taxon>
        <taxon>Callosobruchus</taxon>
    </lineage>
</organism>
<evidence type="ECO:0000313" key="3">
    <source>
        <dbReference type="Proteomes" id="UP000410492"/>
    </source>
</evidence>
<dbReference type="AlphaFoldDB" id="A0A653D0T4"/>
<proteinExistence type="predicted"/>
<evidence type="ECO:0000313" key="2">
    <source>
        <dbReference type="EMBL" id="VEN52974.1"/>
    </source>
</evidence>
<dbReference type="Proteomes" id="UP000410492">
    <property type="component" value="Unassembled WGS sequence"/>
</dbReference>
<gene>
    <name evidence="2" type="ORF">CALMAC_LOCUS12929</name>
</gene>
<protein>
    <submittedName>
        <fullName evidence="2">Uncharacterized protein</fullName>
    </submittedName>
</protein>
<dbReference type="OrthoDB" id="10563063at2759"/>
<keyword evidence="1" id="KW-0472">Membrane</keyword>